<protein>
    <submittedName>
        <fullName evidence="10">Two-component system OmpR family response regulator</fullName>
    </submittedName>
</protein>
<dbReference type="InterPro" id="IPR011006">
    <property type="entry name" value="CheY-like_superfamily"/>
</dbReference>
<evidence type="ECO:0000259" key="9">
    <source>
        <dbReference type="PROSITE" id="PS51755"/>
    </source>
</evidence>
<dbReference type="PROSITE" id="PS51755">
    <property type="entry name" value="OMPR_PHOB"/>
    <property type="match status" value="1"/>
</dbReference>
<keyword evidence="3" id="KW-0805">Transcription regulation</keyword>
<proteinExistence type="predicted"/>
<evidence type="ECO:0000256" key="7">
    <source>
        <dbReference type="PROSITE-ProRule" id="PRU01091"/>
    </source>
</evidence>
<evidence type="ECO:0000256" key="3">
    <source>
        <dbReference type="ARBA" id="ARBA00023015"/>
    </source>
</evidence>
<evidence type="ECO:0000256" key="1">
    <source>
        <dbReference type="ARBA" id="ARBA00022553"/>
    </source>
</evidence>
<dbReference type="InterPro" id="IPR036388">
    <property type="entry name" value="WH-like_DNA-bd_sf"/>
</dbReference>
<sequence length="245" mass="26672">MDRPLVVSIVEDDADMRILLERFLKSVGMEVTSFSDTSGLDEAWLATPPDVILLDVNLPGESGFMAAARLRARSMVGLVILTGRTAEEDRLLGLSMGVDHYLGKPVNLRELESVIRNLGRRVGAKPVPSEVPVAASEKPGWNLDSSAWLLTAPNGRSVDLSSAEYQVLQSLLEEPGQPQSREALNEILGKPRLGPDNRSLDVLVSRLRRKAEELTSLSFPLRAARGTGYVFAGDARINRKVESGS</sequence>
<dbReference type="SMART" id="SM00862">
    <property type="entry name" value="Trans_reg_C"/>
    <property type="match status" value="1"/>
</dbReference>
<feature type="domain" description="OmpR/PhoB-type" evidence="9">
    <location>
        <begin position="129"/>
        <end position="233"/>
    </location>
</feature>
<dbReference type="Gene3D" id="3.40.50.2300">
    <property type="match status" value="1"/>
</dbReference>
<dbReference type="InterPro" id="IPR001867">
    <property type="entry name" value="OmpR/PhoB-type_DNA-bd"/>
</dbReference>
<dbReference type="Gene3D" id="1.10.10.10">
    <property type="entry name" value="Winged helix-like DNA-binding domain superfamily/Winged helix DNA-binding domain"/>
    <property type="match status" value="1"/>
</dbReference>
<comment type="caution">
    <text evidence="10">The sequence shown here is derived from an EMBL/GenBank/DDBJ whole genome shotgun (WGS) entry which is preliminary data.</text>
</comment>
<dbReference type="RefSeq" id="WP_184151878.1">
    <property type="nucleotide sequence ID" value="NZ_JACHKA010000001.1"/>
</dbReference>
<dbReference type="CDD" id="cd17574">
    <property type="entry name" value="REC_OmpR"/>
    <property type="match status" value="1"/>
</dbReference>
<evidence type="ECO:0000256" key="2">
    <source>
        <dbReference type="ARBA" id="ARBA00023012"/>
    </source>
</evidence>
<evidence type="ECO:0000256" key="6">
    <source>
        <dbReference type="PROSITE-ProRule" id="PRU00169"/>
    </source>
</evidence>
<feature type="DNA-binding region" description="OmpR/PhoB-type" evidence="7">
    <location>
        <begin position="129"/>
        <end position="233"/>
    </location>
</feature>
<evidence type="ECO:0000256" key="4">
    <source>
        <dbReference type="ARBA" id="ARBA00023125"/>
    </source>
</evidence>
<dbReference type="InterPro" id="IPR039420">
    <property type="entry name" value="WalR-like"/>
</dbReference>
<evidence type="ECO:0000256" key="5">
    <source>
        <dbReference type="ARBA" id="ARBA00023163"/>
    </source>
</evidence>
<dbReference type="PANTHER" id="PTHR48111">
    <property type="entry name" value="REGULATOR OF RPOS"/>
    <property type="match status" value="1"/>
</dbReference>
<dbReference type="SMART" id="SM00448">
    <property type="entry name" value="REC"/>
    <property type="match status" value="1"/>
</dbReference>
<organism evidence="10 11">
    <name type="scientific">Sphingobium lignivorans</name>
    <dbReference type="NCBI Taxonomy" id="2735886"/>
    <lineage>
        <taxon>Bacteria</taxon>
        <taxon>Pseudomonadati</taxon>
        <taxon>Pseudomonadota</taxon>
        <taxon>Alphaproteobacteria</taxon>
        <taxon>Sphingomonadales</taxon>
        <taxon>Sphingomonadaceae</taxon>
        <taxon>Sphingobium</taxon>
    </lineage>
</organism>
<dbReference type="Pfam" id="PF00072">
    <property type="entry name" value="Response_reg"/>
    <property type="match status" value="1"/>
</dbReference>
<evidence type="ECO:0000313" key="11">
    <source>
        <dbReference type="Proteomes" id="UP001138540"/>
    </source>
</evidence>
<dbReference type="Proteomes" id="UP001138540">
    <property type="component" value="Unassembled WGS sequence"/>
</dbReference>
<dbReference type="PANTHER" id="PTHR48111:SF4">
    <property type="entry name" value="DNA-BINDING DUAL TRANSCRIPTIONAL REGULATOR OMPR"/>
    <property type="match status" value="1"/>
</dbReference>
<reference evidence="10 11" key="1">
    <citation type="submission" date="2020-08" db="EMBL/GenBank/DDBJ databases">
        <title>Exploring microbial biodiversity for novel pathways involved in the catabolism of aromatic compounds derived from lignin.</title>
        <authorList>
            <person name="Elkins J."/>
        </authorList>
    </citation>
    <scope>NUCLEOTIDE SEQUENCE [LARGE SCALE GENOMIC DNA]</scope>
    <source>
        <strain evidence="10 11">B1D3A</strain>
    </source>
</reference>
<dbReference type="InterPro" id="IPR016032">
    <property type="entry name" value="Sig_transdc_resp-reg_C-effctor"/>
</dbReference>
<feature type="modified residue" description="4-aspartylphosphate" evidence="6">
    <location>
        <position position="55"/>
    </location>
</feature>
<dbReference type="PROSITE" id="PS50110">
    <property type="entry name" value="RESPONSE_REGULATORY"/>
    <property type="match status" value="1"/>
</dbReference>
<accession>A0ABR6NDU3</accession>
<keyword evidence="4 7" id="KW-0238">DNA-binding</keyword>
<keyword evidence="5" id="KW-0804">Transcription</keyword>
<dbReference type="InterPro" id="IPR001789">
    <property type="entry name" value="Sig_transdc_resp-reg_receiver"/>
</dbReference>
<feature type="domain" description="Response regulatory" evidence="8">
    <location>
        <begin position="6"/>
        <end position="119"/>
    </location>
</feature>
<keyword evidence="1 6" id="KW-0597">Phosphoprotein</keyword>
<dbReference type="Pfam" id="PF00486">
    <property type="entry name" value="Trans_reg_C"/>
    <property type="match status" value="1"/>
</dbReference>
<dbReference type="EMBL" id="JACHKA010000001">
    <property type="protein sequence ID" value="MBB5985450.1"/>
    <property type="molecule type" value="Genomic_DNA"/>
</dbReference>
<gene>
    <name evidence="10" type="ORF">HNP60_001424</name>
</gene>
<evidence type="ECO:0000259" key="8">
    <source>
        <dbReference type="PROSITE" id="PS50110"/>
    </source>
</evidence>
<name>A0ABR6NDU3_9SPHN</name>
<keyword evidence="11" id="KW-1185">Reference proteome</keyword>
<keyword evidence="2" id="KW-0902">Two-component regulatory system</keyword>
<dbReference type="CDD" id="cd00383">
    <property type="entry name" value="trans_reg_C"/>
    <property type="match status" value="1"/>
</dbReference>
<dbReference type="SUPFAM" id="SSF46894">
    <property type="entry name" value="C-terminal effector domain of the bipartite response regulators"/>
    <property type="match status" value="1"/>
</dbReference>
<dbReference type="SUPFAM" id="SSF52172">
    <property type="entry name" value="CheY-like"/>
    <property type="match status" value="1"/>
</dbReference>
<evidence type="ECO:0000313" key="10">
    <source>
        <dbReference type="EMBL" id="MBB5985450.1"/>
    </source>
</evidence>